<evidence type="ECO:0000313" key="2">
    <source>
        <dbReference type="EMBL" id="SEW11603.1"/>
    </source>
</evidence>
<dbReference type="PROSITE" id="PS51186">
    <property type="entry name" value="GNAT"/>
    <property type="match status" value="1"/>
</dbReference>
<dbReference type="InterPro" id="IPR000182">
    <property type="entry name" value="GNAT_dom"/>
</dbReference>
<feature type="domain" description="N-acetyltransferase" evidence="1">
    <location>
        <begin position="83"/>
        <end position="213"/>
    </location>
</feature>
<dbReference type="SUPFAM" id="SSF55729">
    <property type="entry name" value="Acyl-CoA N-acyltransferases (Nat)"/>
    <property type="match status" value="1"/>
</dbReference>
<gene>
    <name evidence="2" type="ORF">SAMN05421841_1117</name>
</gene>
<dbReference type="CDD" id="cd04301">
    <property type="entry name" value="NAT_SF"/>
    <property type="match status" value="1"/>
</dbReference>
<dbReference type="Gene3D" id="3.40.630.30">
    <property type="match status" value="1"/>
</dbReference>
<dbReference type="GO" id="GO:0016747">
    <property type="term" value="F:acyltransferase activity, transferring groups other than amino-acyl groups"/>
    <property type="evidence" value="ECO:0007669"/>
    <property type="project" value="InterPro"/>
</dbReference>
<evidence type="ECO:0000313" key="3">
    <source>
        <dbReference type="Proteomes" id="UP000199469"/>
    </source>
</evidence>
<proteinExistence type="predicted"/>
<organism evidence="2 3">
    <name type="scientific">Chryseobacterium wanjuense</name>
    <dbReference type="NCBI Taxonomy" id="356305"/>
    <lineage>
        <taxon>Bacteria</taxon>
        <taxon>Pseudomonadati</taxon>
        <taxon>Bacteroidota</taxon>
        <taxon>Flavobacteriia</taxon>
        <taxon>Flavobacteriales</taxon>
        <taxon>Weeksellaceae</taxon>
        <taxon>Chryseobacterium group</taxon>
        <taxon>Chryseobacterium</taxon>
    </lineage>
</organism>
<dbReference type="Proteomes" id="UP000199469">
    <property type="component" value="Unassembled WGS sequence"/>
</dbReference>
<protein>
    <submittedName>
        <fullName evidence="2">Acetyltransferase (GNAT) family protein</fullName>
    </submittedName>
</protein>
<dbReference type="OrthoDB" id="4966223at2"/>
<dbReference type="RefSeq" id="WP_089791025.1">
    <property type="nucleotide sequence ID" value="NZ_FOIU01000001.1"/>
</dbReference>
<accession>A0A1I0PBR6</accession>
<dbReference type="EMBL" id="FOIU01000001">
    <property type="protein sequence ID" value="SEW11603.1"/>
    <property type="molecule type" value="Genomic_DNA"/>
</dbReference>
<dbReference type="Pfam" id="PF00583">
    <property type="entry name" value="Acetyltransf_1"/>
    <property type="match status" value="1"/>
</dbReference>
<dbReference type="AlphaFoldDB" id="A0A1I0PBR6"/>
<keyword evidence="3" id="KW-1185">Reference proteome</keyword>
<keyword evidence="2" id="KW-0808">Transferase</keyword>
<sequence>MSKNISKDIIEKWLKGWSLSRNLPLPVTYKSGFKVDVGDEKQKSRYIFAEANTDFFQLAQSIHEPWVFLKVCTSFDDLKNKIPERWQLQPQGYMMSCFHRMNIIEVTLHKGYKMEFENYNSTFVIKILTENGEPASIGRVVLVDNLAIYDRISTEADHRRKGLATFLMKELEKIALSKGITHNFLVATEDGKALYQSLGWNVYSLYTSIVIPS</sequence>
<name>A0A1I0PBR6_9FLAO</name>
<reference evidence="3" key="1">
    <citation type="submission" date="2016-10" db="EMBL/GenBank/DDBJ databases">
        <authorList>
            <person name="Varghese N."/>
            <person name="Submissions S."/>
        </authorList>
    </citation>
    <scope>NUCLEOTIDE SEQUENCE [LARGE SCALE GENOMIC DNA]</scope>
    <source>
        <strain evidence="3">DSM 17724</strain>
    </source>
</reference>
<evidence type="ECO:0000259" key="1">
    <source>
        <dbReference type="PROSITE" id="PS51186"/>
    </source>
</evidence>
<dbReference type="STRING" id="356305.SAMN05421841_1117"/>
<dbReference type="InterPro" id="IPR016181">
    <property type="entry name" value="Acyl_CoA_acyltransferase"/>
</dbReference>